<evidence type="ECO:0000256" key="10">
    <source>
        <dbReference type="ARBA" id="ARBA00023112"/>
    </source>
</evidence>
<dbReference type="AlphaFoldDB" id="A0A0P0J903"/>
<comment type="similarity">
    <text evidence="13">Belongs to the NiCoT transporter (TC 2.A.52) family.</text>
</comment>
<keyword evidence="7 13" id="KW-0812">Transmembrane</keyword>
<keyword evidence="14" id="KW-0732">Signal</keyword>
<dbReference type="Pfam" id="PF03824">
    <property type="entry name" value="NicO"/>
    <property type="match status" value="2"/>
</dbReference>
<evidence type="ECO:0000256" key="3">
    <source>
        <dbReference type="ARBA" id="ARBA00022426"/>
    </source>
</evidence>
<keyword evidence="12" id="KW-0170">Cobalt</keyword>
<keyword evidence="11 13" id="KW-0472">Membrane</keyword>
<keyword evidence="8 13" id="KW-1133">Transmembrane helix</keyword>
<name>A0A0P0J903_BLAVI</name>
<dbReference type="GO" id="GO:0032025">
    <property type="term" value="P:response to cobalt ion"/>
    <property type="evidence" value="ECO:0007669"/>
    <property type="project" value="TreeGrafter"/>
</dbReference>
<accession>A0A0P0J903</accession>
<keyword evidence="4 13" id="KW-0813">Transport</keyword>
<keyword evidence="6" id="KW-0533">Nickel</keyword>
<dbReference type="GO" id="GO:0015099">
    <property type="term" value="F:nickel cation transmembrane transporter activity"/>
    <property type="evidence" value="ECO:0007669"/>
    <property type="project" value="UniProtKB-UniRule"/>
</dbReference>
<dbReference type="InterPro" id="IPR051224">
    <property type="entry name" value="NiCoT_RcnA"/>
</dbReference>
<evidence type="ECO:0000256" key="2">
    <source>
        <dbReference type="ARBA" id="ARBA00004651"/>
    </source>
</evidence>
<dbReference type="GO" id="GO:0046583">
    <property type="term" value="F:monoatomic cation efflux transmembrane transporter activity"/>
    <property type="evidence" value="ECO:0007669"/>
    <property type="project" value="TreeGrafter"/>
</dbReference>
<feature type="transmembrane region" description="Helical" evidence="13">
    <location>
        <begin position="289"/>
        <end position="308"/>
    </location>
</feature>
<evidence type="ECO:0000256" key="13">
    <source>
        <dbReference type="RuleBase" id="RU362101"/>
    </source>
</evidence>
<organism evidence="15 16">
    <name type="scientific">Blastochloris viridis</name>
    <name type="common">Rhodopseudomonas viridis</name>
    <dbReference type="NCBI Taxonomy" id="1079"/>
    <lineage>
        <taxon>Bacteria</taxon>
        <taxon>Pseudomonadati</taxon>
        <taxon>Pseudomonadota</taxon>
        <taxon>Alphaproteobacteria</taxon>
        <taxon>Hyphomicrobiales</taxon>
        <taxon>Blastochloridaceae</taxon>
        <taxon>Blastochloris</taxon>
    </lineage>
</organism>
<evidence type="ECO:0000256" key="6">
    <source>
        <dbReference type="ARBA" id="ARBA00022596"/>
    </source>
</evidence>
<dbReference type="InterPro" id="IPR006311">
    <property type="entry name" value="TAT_signal"/>
</dbReference>
<sequence length="315" mass="31863">MPVRRRFLLAAAMAIVVLAAALPALAQGSPLGVGPKPPPPDGVVGWLLSVQAQFYRDLTQALRAARSDGSAAWGLVGLSFAYGVFHAAGPGHGKAVISAYLVANEATWRRGAVLSFASAMMQAVVAVGLVLASVAALRLTATQMSSAIRVVETASYAGIVGLGLWLAWSKGRALVATWRGTAAGCGPGCDHTAHLDPRELAKPGGFKRAAAAVVSVGARPCSGALLVLVFSAANGVLWLGVSATFAMALGTAVTVAAIAALAVFAKAAAVRLALASSGRADLVLRGLEFLAALAVAAFGAALLTGYMASERMVMF</sequence>
<protein>
    <recommendedName>
        <fullName evidence="13">Nickel/cobalt efflux system</fullName>
    </recommendedName>
</protein>
<dbReference type="PATRIC" id="fig|1079.6.peg.457"/>
<evidence type="ECO:0000256" key="7">
    <source>
        <dbReference type="ARBA" id="ARBA00022692"/>
    </source>
</evidence>
<keyword evidence="3" id="KW-0171">Cobalt transport</keyword>
<evidence type="ECO:0000256" key="5">
    <source>
        <dbReference type="ARBA" id="ARBA00022475"/>
    </source>
</evidence>
<dbReference type="PROSITE" id="PS51318">
    <property type="entry name" value="TAT"/>
    <property type="match status" value="1"/>
</dbReference>
<reference evidence="16" key="1">
    <citation type="journal article" date="2016" name="Genome Announc.">
        <title>Revised genome sequence of the purple photosynthetic bacterium Blastochloris viridis.</title>
        <authorList>
            <person name="Liu L.N."/>
            <person name="Faulkner M."/>
            <person name="Liu X."/>
            <person name="Huang F."/>
            <person name="Darby A.C."/>
            <person name="Hall N."/>
        </authorList>
    </citation>
    <scope>NUCLEOTIDE SEQUENCE [LARGE SCALE GENOMIC DNA]</scope>
    <source>
        <strain evidence="16">ATCC 19567 / DSM 133 / F</strain>
    </source>
</reference>
<evidence type="ECO:0000256" key="14">
    <source>
        <dbReference type="SAM" id="SignalP"/>
    </source>
</evidence>
<dbReference type="Proteomes" id="UP000065734">
    <property type="component" value="Chromosome I"/>
</dbReference>
<dbReference type="GO" id="GO:0010045">
    <property type="term" value="P:response to nickel cation"/>
    <property type="evidence" value="ECO:0007669"/>
    <property type="project" value="TreeGrafter"/>
</dbReference>
<evidence type="ECO:0000256" key="4">
    <source>
        <dbReference type="ARBA" id="ARBA00022448"/>
    </source>
</evidence>
<keyword evidence="5" id="KW-1003">Cell membrane</keyword>
<keyword evidence="10" id="KW-0921">Nickel transport</keyword>
<evidence type="ECO:0000313" key="16">
    <source>
        <dbReference type="Proteomes" id="UP000065734"/>
    </source>
</evidence>
<evidence type="ECO:0000256" key="12">
    <source>
        <dbReference type="ARBA" id="ARBA00023285"/>
    </source>
</evidence>
<evidence type="ECO:0000256" key="8">
    <source>
        <dbReference type="ARBA" id="ARBA00022989"/>
    </source>
</evidence>
<feature type="signal peptide" evidence="14">
    <location>
        <begin position="1"/>
        <end position="26"/>
    </location>
</feature>
<dbReference type="GO" id="GO:0006824">
    <property type="term" value="P:cobalt ion transport"/>
    <property type="evidence" value="ECO:0007669"/>
    <property type="project" value="UniProtKB-KW"/>
</dbReference>
<gene>
    <name evidence="15" type="ORF">BVIRIDIS_32200</name>
</gene>
<dbReference type="EMBL" id="LN907867">
    <property type="protein sequence ID" value="CUU44173.1"/>
    <property type="molecule type" value="Genomic_DNA"/>
</dbReference>
<dbReference type="InterPro" id="IPR011541">
    <property type="entry name" value="Ni/Co_transpt_high_affinity"/>
</dbReference>
<evidence type="ECO:0000256" key="9">
    <source>
        <dbReference type="ARBA" id="ARBA00023065"/>
    </source>
</evidence>
<proteinExistence type="inferred from homology"/>
<dbReference type="PANTHER" id="PTHR40659:SF1">
    <property type="entry name" value="NICKEL_COBALT EFFLUX SYSTEM RCNA"/>
    <property type="match status" value="1"/>
</dbReference>
<dbReference type="GO" id="GO:0005886">
    <property type="term" value="C:plasma membrane"/>
    <property type="evidence" value="ECO:0007669"/>
    <property type="project" value="UniProtKB-SubCell"/>
</dbReference>
<comment type="caution">
    <text evidence="13">Lacks conserved residue(s) required for the propagation of feature annotation.</text>
</comment>
<feature type="transmembrane region" description="Helical" evidence="13">
    <location>
        <begin position="112"/>
        <end position="137"/>
    </location>
</feature>
<dbReference type="OrthoDB" id="9812956at2"/>
<feature type="transmembrane region" description="Helical" evidence="13">
    <location>
        <begin position="248"/>
        <end position="269"/>
    </location>
</feature>
<evidence type="ECO:0000313" key="15">
    <source>
        <dbReference type="EMBL" id="CUU44173.1"/>
    </source>
</evidence>
<comment type="subcellular location">
    <subcellularLocation>
        <location evidence="2 13">Cell membrane</location>
        <topology evidence="2 13">Multi-pass membrane protein</topology>
    </subcellularLocation>
</comment>
<evidence type="ECO:0000256" key="1">
    <source>
        <dbReference type="ARBA" id="ARBA00002510"/>
    </source>
</evidence>
<feature type="chain" id="PRO_5009792031" description="Nickel/cobalt efflux system" evidence="14">
    <location>
        <begin position="27"/>
        <end position="315"/>
    </location>
</feature>
<dbReference type="STRING" id="1079.BVIR_453"/>
<feature type="transmembrane region" description="Helical" evidence="13">
    <location>
        <begin position="149"/>
        <end position="168"/>
    </location>
</feature>
<dbReference type="PANTHER" id="PTHR40659">
    <property type="entry name" value="NICKEL/COBALT EFFLUX SYSTEM RCNA"/>
    <property type="match status" value="1"/>
</dbReference>
<comment type="function">
    <text evidence="1">Efflux system for nickel and cobalt.</text>
</comment>
<keyword evidence="16" id="KW-1185">Reference proteome</keyword>
<dbReference type="KEGG" id="bvr:BVIR_453"/>
<keyword evidence="9" id="KW-0406">Ion transport</keyword>
<evidence type="ECO:0000256" key="11">
    <source>
        <dbReference type="ARBA" id="ARBA00023136"/>
    </source>
</evidence>